<keyword evidence="1" id="KW-1133">Transmembrane helix</keyword>
<sequence length="124" mass="13410">MRLTRWIPRLTNAIAVIHIVFGLVVRSPSPLTGIAEDGFVNAVAGDDVRMLWLWFEVTGFALLALGELARWAVRETGRLPIRFGGWTLAIAVPLTVLVPASGGWLLIALGVAALFAARRPAPRS</sequence>
<keyword evidence="3" id="KW-1185">Reference proteome</keyword>
<proteinExistence type="predicted"/>
<dbReference type="Pfam" id="PF20064">
    <property type="entry name" value="DUF6463"/>
    <property type="match status" value="1"/>
</dbReference>
<dbReference type="RefSeq" id="WP_197008013.1">
    <property type="nucleotide sequence ID" value="NZ_BONS01000013.1"/>
</dbReference>
<comment type="caution">
    <text evidence="2">The sequence shown here is derived from an EMBL/GenBank/DDBJ whole genome shotgun (WGS) entry which is preliminary data.</text>
</comment>
<keyword evidence="1" id="KW-0472">Membrane</keyword>
<keyword evidence="1" id="KW-0812">Transmembrane</keyword>
<organism evidence="2 3">
    <name type="scientific">Longispora fulva</name>
    <dbReference type="NCBI Taxonomy" id="619741"/>
    <lineage>
        <taxon>Bacteria</taxon>
        <taxon>Bacillati</taxon>
        <taxon>Actinomycetota</taxon>
        <taxon>Actinomycetes</taxon>
        <taxon>Micromonosporales</taxon>
        <taxon>Micromonosporaceae</taxon>
        <taxon>Longispora</taxon>
    </lineage>
</organism>
<dbReference type="EMBL" id="JADOUF010000001">
    <property type="protein sequence ID" value="MBG6141623.1"/>
    <property type="molecule type" value="Genomic_DNA"/>
</dbReference>
<evidence type="ECO:0000313" key="3">
    <source>
        <dbReference type="Proteomes" id="UP000622552"/>
    </source>
</evidence>
<feature type="transmembrane region" description="Helical" evidence="1">
    <location>
        <begin position="12"/>
        <end position="31"/>
    </location>
</feature>
<dbReference type="Proteomes" id="UP000622552">
    <property type="component" value="Unassembled WGS sequence"/>
</dbReference>
<feature type="transmembrane region" description="Helical" evidence="1">
    <location>
        <begin position="85"/>
        <end position="117"/>
    </location>
</feature>
<dbReference type="InterPro" id="IPR045590">
    <property type="entry name" value="DUF6463"/>
</dbReference>
<name>A0A8J7GQT5_9ACTN</name>
<gene>
    <name evidence="2" type="ORF">IW245_007817</name>
</gene>
<feature type="transmembrane region" description="Helical" evidence="1">
    <location>
        <begin position="51"/>
        <end position="73"/>
    </location>
</feature>
<evidence type="ECO:0000313" key="2">
    <source>
        <dbReference type="EMBL" id="MBG6141623.1"/>
    </source>
</evidence>
<protein>
    <submittedName>
        <fullName evidence="2">Uncharacterized protein</fullName>
    </submittedName>
</protein>
<reference evidence="2" key="1">
    <citation type="submission" date="2020-11" db="EMBL/GenBank/DDBJ databases">
        <title>Sequencing the genomes of 1000 actinobacteria strains.</title>
        <authorList>
            <person name="Klenk H.-P."/>
        </authorList>
    </citation>
    <scope>NUCLEOTIDE SEQUENCE</scope>
    <source>
        <strain evidence="2">DSM 45356</strain>
    </source>
</reference>
<evidence type="ECO:0000256" key="1">
    <source>
        <dbReference type="SAM" id="Phobius"/>
    </source>
</evidence>
<accession>A0A8J7GQT5</accession>
<dbReference type="AlphaFoldDB" id="A0A8J7GQT5"/>